<dbReference type="RefSeq" id="WP_179908451.1">
    <property type="nucleotide sequence ID" value="NZ_CP058910.1"/>
</dbReference>
<protein>
    <submittedName>
        <fullName evidence="2">Transporter</fullName>
    </submittedName>
</protein>
<keyword evidence="3" id="KW-1185">Reference proteome</keyword>
<dbReference type="EMBL" id="CP058910">
    <property type="protein sequence ID" value="QLH78571.1"/>
    <property type="molecule type" value="Genomic_DNA"/>
</dbReference>
<feature type="transmembrane region" description="Helical" evidence="1">
    <location>
        <begin position="130"/>
        <end position="153"/>
    </location>
</feature>
<keyword evidence="1" id="KW-0472">Membrane</keyword>
<keyword evidence="1" id="KW-0812">Transmembrane</keyword>
<evidence type="ECO:0000256" key="1">
    <source>
        <dbReference type="SAM" id="Phobius"/>
    </source>
</evidence>
<sequence>MSALDTAMYVLHLVFGGVWTGSVVFVTLGVLPTAQDGTANAEPLRAVVERLRWVSRASALVLLASGGHMAGGTGRYTVESLTGTPRGHLVLSMVALWFLLAGLVEVGSSKLADGFDQKKVRQPAREARPFFLAASVVAALLLVVGGVLASGFVSVDSLL</sequence>
<dbReference type="KEGG" id="hrr:HZS55_15295"/>
<evidence type="ECO:0000313" key="2">
    <source>
        <dbReference type="EMBL" id="QLH78571.1"/>
    </source>
</evidence>
<feature type="transmembrane region" description="Helical" evidence="1">
    <location>
        <begin position="53"/>
        <end position="70"/>
    </location>
</feature>
<dbReference type="AlphaFoldDB" id="A0A7D5SZ87"/>
<reference evidence="2 3" key="1">
    <citation type="submission" date="2020-07" db="EMBL/GenBank/DDBJ databases">
        <title>Halosimplex pelagicum sp. nov. and Halosimplex rubrum sp. nov., isolated from salted brown alga Laminaria, and emended description of the genus Halosimplex.</title>
        <authorList>
            <person name="Cui H."/>
        </authorList>
    </citation>
    <scope>NUCLEOTIDE SEQUENCE [LARGE SCALE GENOMIC DNA]</scope>
    <source>
        <strain evidence="2 3">R27</strain>
    </source>
</reference>
<accession>A0A7D5SZ87</accession>
<proteinExistence type="predicted"/>
<dbReference type="GeneID" id="56079256"/>
<name>A0A7D5SZ87_9EURY</name>
<evidence type="ECO:0000313" key="3">
    <source>
        <dbReference type="Proteomes" id="UP000509667"/>
    </source>
</evidence>
<gene>
    <name evidence="2" type="ORF">HZS55_15295</name>
</gene>
<keyword evidence="1" id="KW-1133">Transmembrane helix</keyword>
<dbReference type="OrthoDB" id="340884at2157"/>
<organism evidence="2 3">
    <name type="scientific">Halosimplex rubrum</name>
    <dbReference type="NCBI Taxonomy" id="869889"/>
    <lineage>
        <taxon>Archaea</taxon>
        <taxon>Methanobacteriati</taxon>
        <taxon>Methanobacteriota</taxon>
        <taxon>Stenosarchaea group</taxon>
        <taxon>Halobacteria</taxon>
        <taxon>Halobacteriales</taxon>
        <taxon>Haloarculaceae</taxon>
        <taxon>Halosimplex</taxon>
    </lineage>
</organism>
<feature type="transmembrane region" description="Helical" evidence="1">
    <location>
        <begin position="6"/>
        <end position="32"/>
    </location>
</feature>
<dbReference type="Proteomes" id="UP000509667">
    <property type="component" value="Chromosome"/>
</dbReference>
<feature type="transmembrane region" description="Helical" evidence="1">
    <location>
        <begin position="90"/>
        <end position="109"/>
    </location>
</feature>